<accession>A0A7G9QAU1</accession>
<organism evidence="1 2">
    <name type="scientific">Pedobacter roseus</name>
    <dbReference type="NCBI Taxonomy" id="336820"/>
    <lineage>
        <taxon>Bacteria</taxon>
        <taxon>Pseudomonadati</taxon>
        <taxon>Bacteroidota</taxon>
        <taxon>Sphingobacteriia</taxon>
        <taxon>Sphingobacteriales</taxon>
        <taxon>Sphingobacteriaceae</taxon>
        <taxon>Pedobacter</taxon>
    </lineage>
</organism>
<dbReference type="Proteomes" id="UP000515806">
    <property type="component" value="Chromosome"/>
</dbReference>
<name>A0A7G9QAU1_9SPHI</name>
<keyword evidence="2" id="KW-1185">Reference proteome</keyword>
<reference evidence="1 2" key="1">
    <citation type="submission" date="2020-08" db="EMBL/GenBank/DDBJ databases">
        <title>Genome sequence of Pedobacter roseus KACC 11594T.</title>
        <authorList>
            <person name="Hyun D.-W."/>
            <person name="Bae J.-W."/>
        </authorList>
    </citation>
    <scope>NUCLEOTIDE SEQUENCE [LARGE SCALE GENOMIC DNA]</scope>
    <source>
        <strain evidence="1 2">KACC 11594</strain>
    </source>
</reference>
<proteinExistence type="predicted"/>
<dbReference type="KEGG" id="proe:H9L23_15075"/>
<sequence>MSLSNRISTEITADQSEAISAAFEQLKTALAPVLVINLTAAERKSMLKMGDKTLAFVNKTLEYATQNPALVPNYINLAEARKDNKLSSDIYGIFQQLSTLLRAMEDTGMVAGAEAYEAALVIYHSIKGASRSNIPGIQAICDDLKQRFPGRGKHNTTPEQ</sequence>
<evidence type="ECO:0000313" key="1">
    <source>
        <dbReference type="EMBL" id="QNN40466.1"/>
    </source>
</evidence>
<dbReference type="EMBL" id="CP060723">
    <property type="protein sequence ID" value="QNN40466.1"/>
    <property type="molecule type" value="Genomic_DNA"/>
</dbReference>
<dbReference type="AlphaFoldDB" id="A0A7G9QAU1"/>
<evidence type="ECO:0000313" key="2">
    <source>
        <dbReference type="Proteomes" id="UP000515806"/>
    </source>
</evidence>
<dbReference type="RefSeq" id="WP_187591189.1">
    <property type="nucleotide sequence ID" value="NZ_CP060723.1"/>
</dbReference>
<gene>
    <name evidence="1" type="ORF">H9L23_15075</name>
</gene>
<protein>
    <submittedName>
        <fullName evidence="1">Uncharacterized protein</fullName>
    </submittedName>
</protein>